<accession>A0A923EB97</accession>
<dbReference type="InterPro" id="IPR041677">
    <property type="entry name" value="DNA2/NAM7_AAA_11"/>
</dbReference>
<keyword evidence="11" id="KW-1185">Reference proteome</keyword>
<organism evidence="10 11">
    <name type="scientific">Clostridium tetanomorphum</name>
    <dbReference type="NCBI Taxonomy" id="1553"/>
    <lineage>
        <taxon>Bacteria</taxon>
        <taxon>Bacillati</taxon>
        <taxon>Bacillota</taxon>
        <taxon>Clostridia</taxon>
        <taxon>Eubacteriales</taxon>
        <taxon>Clostridiaceae</taxon>
        <taxon>Clostridium</taxon>
    </lineage>
</organism>
<keyword evidence="2" id="KW-0547">Nucleotide-binding</keyword>
<dbReference type="InterPro" id="IPR047187">
    <property type="entry name" value="SF1_C_Upf1"/>
</dbReference>
<sequence length="1358" mass="160088">METRDKVKKLFEYLINLKGVNEKIIINIKEYDKIFWQKDIENTKGCTINKDSNFDWWIKVSKSAKNIYSYLFNLYQDIQKKGERLELVYGNGMVNWKEINHPIFIVPLELNFDIEEGEFFLKPSGNINLESYFLQGLNIDYSRLIKLKEEIKSQGIDLRETKILEEYCYKIMDILSTEEICLDNKDPYKTVEQPSINMESVFFVRKSSTNLWKEEIKSILDELDNGLEIPKTMEALVNKDILLEDEELEEQWREISKDLLFPLSANEEQKEIAKRVSDNFGVVVQGPPGTGKSHTIANLICHFLAHGKTVLVTSETDRALKVLEEKIPEEIRDLCISLLGNDVKSFQKLEESVRRITDKLSLNPVSVEKELKVLRKDLNDCRSNQKILTEKLKGIDKKGTQSIKYFGQDYNLIEIAKWLKENEKDYSWIEDEIKPYSKAPICESDFNKLINYCEKIKKEDIKSINEIGPIIDKIPSYMELYNKINEYIKLKEKYNVNLDYIKGWNIYDDKRFQYEKLINLLDIAECKLDNIEKGGFYQVLVDYYTSGILKESISGMLMKWNGYVKRIAMIKKELNNHSIQIEENIDLNHFENNFNIIYEELNKRGKIGKLFFMIHKECIPILEKCTVDYKPIESLPQAVIVKLYLEEKFIERNILNLWNNTFRLYNNLKIKNEYGKNNLVVVEKYMKIVTDIVNWNEKFKLEAIKLLGRIQFPINMDWNKKDTLYYMRNCVNIIKEIYLYKDTQAYLQSIKNLIYSNKELALLFDSIEELNLEKLKDAFLEVERLKRIKLYVCNMNSILSKLNHMCPKLCLKILSGEVSNLKNWNRAWRWREWNSMLEELQTENQIELEEKLENEKEKEKVLIREVVYKQTWYNQILNISENEKRSLFSWLQAVKRIGKGKGKHTWEYIKLAQREIENCKEFIPVWVMPMNRVIENIKVTSKKFDVVIIDESSQSNIFSLCALMRAKKAIVVGDDKQISPEAIGVEQESVKNLINIYLKDIPNKEWFDLQTSLYDTALRVFPSRVTLKEHFRCVPELIEFSNRVCYSGDIIPLRYAEKFKRFEPSIQAIRIYDGKREGKKGINIEEAKAIVEKIKECCKDKKYRGMSIGVISLLGEAQGDYIQELLRNEIGEEEIIKRKIICGDAYSFQGDERDIMFLSMVIGDNMKYTALTKESDIRRFNVAASRAKNQMWLFYSIEPENLSRECIRFALLDYCINYNNYQKDNKSINYVFYSELQRDVYKLLIEKGYNIYTNINIGGYILDFVIEGFRNKAAIMCENQSEDLSPTWDESYESQLKLKSCGWQIIKIRGLNFYRDEHKVMNKIFYKLEKLGILPCNESEGKCGSEKLYKNSKELKVV</sequence>
<feature type="domain" description="DNA2/NAM7 helicase helicase" evidence="7">
    <location>
        <begin position="932"/>
        <end position="980"/>
    </location>
</feature>
<comment type="caution">
    <text evidence="10">The sequence shown here is derived from an EMBL/GenBank/DDBJ whole genome shotgun (WGS) entry which is preliminary data.</text>
</comment>
<feature type="domain" description="DNA2/NAM7 helicase helicase" evidence="7">
    <location>
        <begin position="265"/>
        <end position="388"/>
    </location>
</feature>
<dbReference type="Pfam" id="PF13086">
    <property type="entry name" value="AAA_11"/>
    <property type="match status" value="2"/>
</dbReference>
<protein>
    <submittedName>
        <fullName evidence="10">AAA family ATPase</fullName>
    </submittedName>
</protein>
<dbReference type="InterPro" id="IPR041679">
    <property type="entry name" value="DNA2/NAM7-like_C"/>
</dbReference>
<feature type="domain" description="Restriction endonuclease type II-like" evidence="9">
    <location>
        <begin position="1237"/>
        <end position="1327"/>
    </location>
</feature>
<evidence type="ECO:0000259" key="9">
    <source>
        <dbReference type="Pfam" id="PF18741"/>
    </source>
</evidence>
<dbReference type="Proteomes" id="UP000563151">
    <property type="component" value="Unassembled WGS sequence"/>
</dbReference>
<evidence type="ECO:0000313" key="11">
    <source>
        <dbReference type="Proteomes" id="UP000563151"/>
    </source>
</evidence>
<dbReference type="PANTHER" id="PTHR43788">
    <property type="entry name" value="DNA2/NAM7 HELICASE FAMILY MEMBER"/>
    <property type="match status" value="1"/>
</dbReference>
<dbReference type="EMBL" id="JAAZWO010000040">
    <property type="protein sequence ID" value="MBC2399913.1"/>
    <property type="molecule type" value="Genomic_DNA"/>
</dbReference>
<gene>
    <name evidence="10" type="ORF">HGG79_19415</name>
</gene>
<dbReference type="GO" id="GO:0005524">
    <property type="term" value="F:ATP binding"/>
    <property type="evidence" value="ECO:0007669"/>
    <property type="project" value="UniProtKB-KW"/>
</dbReference>
<keyword evidence="4" id="KW-0347">Helicase</keyword>
<comment type="similarity">
    <text evidence="1">Belongs to the DNA2/NAM7 helicase family.</text>
</comment>
<dbReference type="GO" id="GO:0043139">
    <property type="term" value="F:5'-3' DNA helicase activity"/>
    <property type="evidence" value="ECO:0007669"/>
    <property type="project" value="TreeGrafter"/>
</dbReference>
<dbReference type="InterPro" id="IPR027417">
    <property type="entry name" value="P-loop_NTPase"/>
</dbReference>
<dbReference type="SUPFAM" id="SSF52540">
    <property type="entry name" value="P-loop containing nucleoside triphosphate hydrolases"/>
    <property type="match status" value="1"/>
</dbReference>
<keyword evidence="5" id="KW-0067">ATP-binding</keyword>
<dbReference type="Pfam" id="PF13087">
    <property type="entry name" value="AAA_12"/>
    <property type="match status" value="1"/>
</dbReference>
<evidence type="ECO:0000313" key="10">
    <source>
        <dbReference type="EMBL" id="MBC2399913.1"/>
    </source>
</evidence>
<dbReference type="RefSeq" id="WP_173680599.1">
    <property type="nucleotide sequence ID" value="NZ_JAAZWO010000040.1"/>
</dbReference>
<dbReference type="Pfam" id="PF18741">
    <property type="entry name" value="MTES_1575"/>
    <property type="match status" value="1"/>
</dbReference>
<feature type="coiled-coil region" evidence="6">
    <location>
        <begin position="837"/>
        <end position="865"/>
    </location>
</feature>
<evidence type="ECO:0000259" key="7">
    <source>
        <dbReference type="Pfam" id="PF13086"/>
    </source>
</evidence>
<keyword evidence="3" id="KW-0378">Hydrolase</keyword>
<evidence type="ECO:0000256" key="1">
    <source>
        <dbReference type="ARBA" id="ARBA00007913"/>
    </source>
</evidence>
<evidence type="ECO:0000256" key="5">
    <source>
        <dbReference type="ARBA" id="ARBA00022840"/>
    </source>
</evidence>
<dbReference type="InterPro" id="IPR049468">
    <property type="entry name" value="Restrct_endonuc-II-like_dom"/>
</dbReference>
<proteinExistence type="inferred from homology"/>
<dbReference type="Gene3D" id="3.40.50.300">
    <property type="entry name" value="P-loop containing nucleotide triphosphate hydrolases"/>
    <property type="match status" value="3"/>
</dbReference>
<reference evidence="10 11" key="1">
    <citation type="submission" date="2020-04" db="EMBL/GenBank/DDBJ databases">
        <title>Genomic insights into acetone-butanol-ethanol (ABE) fermentation by sequencing solventogenic clostridia strains.</title>
        <authorList>
            <person name="Brown S."/>
        </authorList>
    </citation>
    <scope>NUCLEOTIDE SEQUENCE [LARGE SCALE GENOMIC DNA]</scope>
    <source>
        <strain evidence="10 11">DJ011</strain>
    </source>
</reference>
<name>A0A923EB97_CLOTT</name>
<dbReference type="InterPro" id="IPR050534">
    <property type="entry name" value="Coronavir_polyprotein_1ab"/>
</dbReference>
<evidence type="ECO:0000256" key="3">
    <source>
        <dbReference type="ARBA" id="ARBA00022801"/>
    </source>
</evidence>
<dbReference type="CDD" id="cd18808">
    <property type="entry name" value="SF1_C_Upf1"/>
    <property type="match status" value="1"/>
</dbReference>
<evidence type="ECO:0000256" key="6">
    <source>
        <dbReference type="SAM" id="Coils"/>
    </source>
</evidence>
<dbReference type="PANTHER" id="PTHR43788:SF8">
    <property type="entry name" value="DNA-BINDING PROTEIN SMUBP-2"/>
    <property type="match status" value="1"/>
</dbReference>
<keyword evidence="6" id="KW-0175">Coiled coil</keyword>
<evidence type="ECO:0000259" key="8">
    <source>
        <dbReference type="Pfam" id="PF13087"/>
    </source>
</evidence>
<evidence type="ECO:0000256" key="4">
    <source>
        <dbReference type="ARBA" id="ARBA00022806"/>
    </source>
</evidence>
<evidence type="ECO:0000256" key="2">
    <source>
        <dbReference type="ARBA" id="ARBA00022741"/>
    </source>
</evidence>
<feature type="domain" description="DNA2/NAM7 helicase-like C-terminal" evidence="8">
    <location>
        <begin position="1010"/>
        <end position="1193"/>
    </location>
</feature>
<dbReference type="GO" id="GO:0016787">
    <property type="term" value="F:hydrolase activity"/>
    <property type="evidence" value="ECO:0007669"/>
    <property type="project" value="UniProtKB-KW"/>
</dbReference>